<evidence type="ECO:0000256" key="8">
    <source>
        <dbReference type="ARBA" id="ARBA00023170"/>
    </source>
</evidence>
<keyword evidence="2" id="KW-1003">Cell membrane</keyword>
<evidence type="ECO:0000256" key="1">
    <source>
        <dbReference type="ARBA" id="ARBA00004651"/>
    </source>
</evidence>
<evidence type="ECO:0000256" key="7">
    <source>
        <dbReference type="ARBA" id="ARBA00023136"/>
    </source>
</evidence>
<dbReference type="GO" id="GO:0005549">
    <property type="term" value="F:odorant binding"/>
    <property type="evidence" value="ECO:0007669"/>
    <property type="project" value="InterPro"/>
</dbReference>
<organism evidence="11">
    <name type="scientific">Cydia nigricana</name>
    <dbReference type="NCBI Taxonomy" id="753170"/>
    <lineage>
        <taxon>Eukaryota</taxon>
        <taxon>Metazoa</taxon>
        <taxon>Ecdysozoa</taxon>
        <taxon>Arthropoda</taxon>
        <taxon>Hexapoda</taxon>
        <taxon>Insecta</taxon>
        <taxon>Pterygota</taxon>
        <taxon>Neoptera</taxon>
        <taxon>Endopterygota</taxon>
        <taxon>Lepidoptera</taxon>
        <taxon>Glossata</taxon>
        <taxon>Ditrysia</taxon>
        <taxon>Tortricoidea</taxon>
        <taxon>Tortricidae</taxon>
        <taxon>Olethreutinae</taxon>
        <taxon>Grapholitini</taxon>
        <taxon>Cydia</taxon>
    </lineage>
</organism>
<dbReference type="GO" id="GO:0004984">
    <property type="term" value="F:olfactory receptor activity"/>
    <property type="evidence" value="ECO:0007669"/>
    <property type="project" value="InterPro"/>
</dbReference>
<dbReference type="PANTHER" id="PTHR21137">
    <property type="entry name" value="ODORANT RECEPTOR"/>
    <property type="match status" value="1"/>
</dbReference>
<feature type="transmembrane region" description="Helical" evidence="10">
    <location>
        <begin position="283"/>
        <end position="302"/>
    </location>
</feature>
<feature type="transmembrane region" description="Helical" evidence="10">
    <location>
        <begin position="308"/>
        <end position="331"/>
    </location>
</feature>
<keyword evidence="8 10" id="KW-0675">Receptor</keyword>
<evidence type="ECO:0000313" key="11">
    <source>
        <dbReference type="EMBL" id="AST36397.1"/>
    </source>
</evidence>
<keyword evidence="9 10" id="KW-0807">Transducer</keyword>
<keyword evidence="6 10" id="KW-1133">Transmembrane helix</keyword>
<dbReference type="EMBL" id="KY283738">
    <property type="protein sequence ID" value="AST36397.1"/>
    <property type="molecule type" value="mRNA"/>
</dbReference>
<comment type="subcellular location">
    <subcellularLocation>
        <location evidence="1 10">Cell membrane</location>
        <topology evidence="1 10">Multi-pass membrane protein</topology>
    </subcellularLocation>
</comment>
<dbReference type="GO" id="GO:0007165">
    <property type="term" value="P:signal transduction"/>
    <property type="evidence" value="ECO:0007669"/>
    <property type="project" value="UniProtKB-KW"/>
</dbReference>
<feature type="transmembrane region" description="Helical" evidence="10">
    <location>
        <begin position="87"/>
        <end position="105"/>
    </location>
</feature>
<keyword evidence="7 10" id="KW-0472">Membrane</keyword>
<evidence type="ECO:0000256" key="4">
    <source>
        <dbReference type="ARBA" id="ARBA00022692"/>
    </source>
</evidence>
<gene>
    <name evidence="11" type="primary">OR</name>
</gene>
<dbReference type="GO" id="GO:0005886">
    <property type="term" value="C:plasma membrane"/>
    <property type="evidence" value="ECO:0007669"/>
    <property type="project" value="UniProtKB-SubCell"/>
</dbReference>
<evidence type="ECO:0000256" key="10">
    <source>
        <dbReference type="RuleBase" id="RU351113"/>
    </source>
</evidence>
<feature type="transmembrane region" description="Helical" evidence="10">
    <location>
        <begin position="199"/>
        <end position="232"/>
    </location>
</feature>
<sequence>MSIEGYKRVRNKITSRFTFQNILRCLEDPKHPSTGPCLRFINLTGNWHPNMKLKSTRFKQLVFYITMTLFFSQYLKCVIGLDLSALLFLLQTAPFHMGTPKSIFFRKNHVLWQKMIDYMSRTELEQLSDKDEEVRAVLDEYIRRARRVIYLYWSLVICGNISLFTEPYLKNQIVENGTDIYVPLFHFYLPWNQDVPPGYYYSMFLQTILGNIMSSYVISWDSLVISTFIFFIGQLKISRVYCTKVIDPESAERSHQNIIKCHRFHTTLVEYHKLFQKLISSVMFIYLIVVSANLGSCIIQISNASGDLPVMMGAIFFVFCILIQLLTFYWFSNEVTVESLSVSSGIFESKWMTMDAKIQKEVALLQLTMSKRLCFRAGPSNEMSLNTFVAILKTSYSFFTLLKETK</sequence>
<proteinExistence type="evidence at transcript level"/>
<protein>
    <recommendedName>
        <fullName evidence="10">Odorant receptor</fullName>
    </recommendedName>
</protein>
<keyword evidence="5 10" id="KW-0552">Olfaction</keyword>
<evidence type="ECO:0000256" key="6">
    <source>
        <dbReference type="ARBA" id="ARBA00022989"/>
    </source>
</evidence>
<evidence type="ECO:0000256" key="3">
    <source>
        <dbReference type="ARBA" id="ARBA00022606"/>
    </source>
</evidence>
<name>A0A223HDD4_9NEOP</name>
<keyword evidence="3 10" id="KW-0716">Sensory transduction</keyword>
<accession>A0A223HDD4</accession>
<dbReference type="PANTHER" id="PTHR21137:SF35">
    <property type="entry name" value="ODORANT RECEPTOR 19A-RELATED"/>
    <property type="match status" value="1"/>
</dbReference>
<evidence type="ECO:0000256" key="9">
    <source>
        <dbReference type="ARBA" id="ARBA00023224"/>
    </source>
</evidence>
<evidence type="ECO:0000256" key="2">
    <source>
        <dbReference type="ARBA" id="ARBA00022475"/>
    </source>
</evidence>
<dbReference type="InterPro" id="IPR004117">
    <property type="entry name" value="7tm6_olfct_rcpt"/>
</dbReference>
<feature type="transmembrane region" description="Helical" evidence="10">
    <location>
        <begin position="148"/>
        <end position="165"/>
    </location>
</feature>
<keyword evidence="4 10" id="KW-0812">Transmembrane</keyword>
<evidence type="ECO:0000256" key="5">
    <source>
        <dbReference type="ARBA" id="ARBA00022725"/>
    </source>
</evidence>
<dbReference type="Pfam" id="PF02949">
    <property type="entry name" value="7tm_6"/>
    <property type="match status" value="1"/>
</dbReference>
<feature type="transmembrane region" description="Helical" evidence="10">
    <location>
        <begin position="61"/>
        <end position="81"/>
    </location>
</feature>
<dbReference type="AlphaFoldDB" id="A0A223HDD4"/>
<comment type="caution">
    <text evidence="10">Lacks conserved residue(s) required for the propagation of feature annotation.</text>
</comment>
<comment type="similarity">
    <text evidence="10">Belongs to the insect chemoreceptor superfamily. Heteromeric odorant receptor channel (TC 1.A.69) family.</text>
</comment>
<reference evidence="11" key="1">
    <citation type="journal article" date="2017" name="Sci. Rep.">
        <title>Antennal transcriptomes of three tortricid moths reveal putative conserved chemosensory receptors for social and habitat olfactory cues.</title>
        <authorList>
            <person name="Gonzalez F."/>
            <person name="Witzgall P."/>
            <person name="Walker W.B."/>
        </authorList>
    </citation>
    <scope>NUCLEOTIDE SEQUENCE</scope>
</reference>